<evidence type="ECO:0008006" key="7">
    <source>
        <dbReference type="Google" id="ProtNLM"/>
    </source>
</evidence>
<keyword evidence="6" id="KW-1185">Reference proteome</keyword>
<feature type="compositionally biased region" description="Low complexity" evidence="4">
    <location>
        <begin position="583"/>
        <end position="602"/>
    </location>
</feature>
<feature type="region of interest" description="Disordered" evidence="4">
    <location>
        <begin position="401"/>
        <end position="480"/>
    </location>
</feature>
<evidence type="ECO:0000256" key="4">
    <source>
        <dbReference type="SAM" id="MobiDB-lite"/>
    </source>
</evidence>
<dbReference type="GO" id="GO:0005634">
    <property type="term" value="C:nucleus"/>
    <property type="evidence" value="ECO:0007669"/>
    <property type="project" value="TreeGrafter"/>
</dbReference>
<dbReference type="InterPro" id="IPR032675">
    <property type="entry name" value="LRR_dom_sf"/>
</dbReference>
<dbReference type="PANTHER" id="PTHR24113">
    <property type="entry name" value="RAN GTPASE-ACTIVATING PROTEIN 1"/>
    <property type="match status" value="1"/>
</dbReference>
<dbReference type="KEGG" id="dfa:DFA_10244"/>
<organism evidence="5 6">
    <name type="scientific">Cavenderia fasciculata</name>
    <name type="common">Slime mold</name>
    <name type="synonym">Dictyostelium fasciculatum</name>
    <dbReference type="NCBI Taxonomy" id="261658"/>
    <lineage>
        <taxon>Eukaryota</taxon>
        <taxon>Amoebozoa</taxon>
        <taxon>Evosea</taxon>
        <taxon>Eumycetozoa</taxon>
        <taxon>Dictyostelia</taxon>
        <taxon>Acytosteliales</taxon>
        <taxon>Cavenderiaceae</taxon>
        <taxon>Cavenderia</taxon>
    </lineage>
</organism>
<feature type="compositionally biased region" description="Basic and acidic residues" evidence="4">
    <location>
        <begin position="436"/>
        <end position="454"/>
    </location>
</feature>
<dbReference type="GO" id="GO:0048471">
    <property type="term" value="C:perinuclear region of cytoplasm"/>
    <property type="evidence" value="ECO:0007669"/>
    <property type="project" value="TreeGrafter"/>
</dbReference>
<keyword evidence="2" id="KW-0433">Leucine-rich repeat</keyword>
<feature type="compositionally biased region" description="Polar residues" evidence="4">
    <location>
        <begin position="273"/>
        <end position="285"/>
    </location>
</feature>
<dbReference type="OMA" id="YYFYVNE"/>
<dbReference type="Gene3D" id="3.80.10.10">
    <property type="entry name" value="Ribonuclease Inhibitor"/>
    <property type="match status" value="2"/>
</dbReference>
<feature type="compositionally biased region" description="Polar residues" evidence="4">
    <location>
        <begin position="528"/>
        <end position="539"/>
    </location>
</feature>
<feature type="compositionally biased region" description="Low complexity" evidence="4">
    <location>
        <begin position="251"/>
        <end position="269"/>
    </location>
</feature>
<dbReference type="Proteomes" id="UP000007797">
    <property type="component" value="Unassembled WGS sequence"/>
</dbReference>
<dbReference type="RefSeq" id="XP_004354151.1">
    <property type="nucleotide sequence ID" value="XM_004354099.1"/>
</dbReference>
<dbReference type="GeneID" id="14867447"/>
<feature type="region of interest" description="Disordered" evidence="4">
    <location>
        <begin position="738"/>
        <end position="767"/>
    </location>
</feature>
<feature type="compositionally biased region" description="Polar residues" evidence="4">
    <location>
        <begin position="698"/>
        <end position="712"/>
    </location>
</feature>
<gene>
    <name evidence="5" type="ORF">DFA_10244</name>
</gene>
<feature type="compositionally biased region" description="Low complexity" evidence="4">
    <location>
        <begin position="456"/>
        <end position="473"/>
    </location>
</feature>
<keyword evidence="1" id="KW-0343">GTPase activation</keyword>
<feature type="compositionally biased region" description="Gly residues" evidence="4">
    <location>
        <begin position="1"/>
        <end position="10"/>
    </location>
</feature>
<sequence>MDPNGGGGDGVVVLPPPSSVSSATSLSSSVTSPQLVGSKSHVKELKRLFESKKVVVLDKLSSLKHNNKFNSSSSSSSSHSNSNSNNNNVKKQQSSAATPTTIPITTASLHPPHPPLSSKSIDVSSKETSKTITPTTTTSKLIQNVVVVQPQQPTTTVKESADQQKSVIILDKEYKDDDFELSASDRKYYFYVNEAIRSMLEDNENQPIIPSLAIRRKSLDLTNSPIKGSLYASKYQHTYSPTTRTLQLSRTPTSSLKSNSTTPTKPSSLGNHHPSSPYTGDNNLSLQLHKYQPDTSWIKSKEEPTLKTSMSTLTSAMTDDHMSQPKSKTGYGTIGHHGKKTSTSFLNIGQTREIVFNPLNNNNNNSTTISYGESPTKPSLDDIQFRKLSITKSSFELNNNNNNYDFKSVSSPSSPTNSFLLKSKEEPTPKKSSHFSKKEEKKEKEKEREKEKAKQKSFLSVSPTLSSTSSSSLEKTIAEKEEKGSSSKLFSWVSLRRIKRSNTTEIQPNLALLSKSTGGTKKELGKVSISSPLTVSSRLSPRDHHNDDNDNDDDANDHEVDLINHPPHILINDNATRLSPIINSPSSPNTTTTSTTNTTTNTTPPPTHHHDDNDRSSSSSKKKSFISHSIMIFKKDMSDGKSSYSQPSSPTGSAPTLEDGSPKRFMSIASTMQKGKSNQPLSSSPNSNNNNSYSTLSAPASPSHSSKNQQHPISSSSNITISTTTARQISLSEDTIMTGQDNHHNNQLDKDSTNDDNISSSLPHSTSSLLKPTNLRVEQLVANTRVGRSSSVGSLVETPRFDVADIPPLKVHVASLEECLEQFQKPWHPIHGGGGGRCFILDLANCSLGNEGLEQINQECPGGLEVADLSWNDISDQAFEEFGEMLRRTQSLITSLSMQGNQISPTSVQNFLDSVGQIDKEKKGYYGFGFNLKETGIENEGAEYLANYIGANRTPAIVGLNLTCASVTDVGMTHFSGALVRNSHLTTLILDENYLGDDGAVLLAEGLKFNKTLTHLQMRNTDIGENGSIELSNACKFNTTISHIDLSLNPWGLGGEIALQSLLVTKQMLARTRGVNVPKVVWKDEGMDFWDEDETKSIISHFGKEKIIDYLVNGLTLSPLISQEKIFEHFNIETTHLSIIFKQIVNVDNHINDNHLNALKLLIQLLPTHLDNHIFLNTFLNNLQPLIALINRTNKRVDYLLLNLLEFFTLLTQSNDITCFDKFNEFSLYSKCLELFFEFPCNNILHQNILNLVIASTKHSNFNRFEQSIYRIDWSSKLVAFLTLESQNEPGCRTPNYGHLLEISKLLKNISTSHPYLATKEWKQFQSTILEKESQLQEEYLCGFVPNRNQKIDTALLDKFEKEFKRKIVFMMENIEIELLM</sequence>
<feature type="region of interest" description="Disordered" evidence="4">
    <location>
        <begin position="516"/>
        <end position="560"/>
    </location>
</feature>
<dbReference type="EMBL" id="GL883026">
    <property type="protein sequence ID" value="EGG15409.1"/>
    <property type="molecule type" value="Genomic_DNA"/>
</dbReference>
<feature type="compositionally biased region" description="Low complexity" evidence="4">
    <location>
        <begin position="640"/>
        <end position="653"/>
    </location>
</feature>
<feature type="region of interest" description="Disordered" evidence="4">
    <location>
        <begin position="358"/>
        <end position="378"/>
    </location>
</feature>
<dbReference type="GO" id="GO:0005096">
    <property type="term" value="F:GTPase activator activity"/>
    <property type="evidence" value="ECO:0007669"/>
    <property type="project" value="UniProtKB-KW"/>
</dbReference>
<feature type="region of interest" description="Disordered" evidence="4">
    <location>
        <begin position="315"/>
        <end position="337"/>
    </location>
</feature>
<proteinExistence type="predicted"/>
<dbReference type="OrthoDB" id="120976at2759"/>
<protein>
    <recommendedName>
        <fullName evidence="7">Leucine-rich repeat-containing protein</fullName>
    </recommendedName>
</protein>
<feature type="region of interest" description="Disordered" evidence="4">
    <location>
        <begin position="241"/>
        <end position="285"/>
    </location>
</feature>
<dbReference type="SMART" id="SM00368">
    <property type="entry name" value="LRR_RI"/>
    <property type="match status" value="2"/>
</dbReference>
<evidence type="ECO:0000256" key="3">
    <source>
        <dbReference type="ARBA" id="ARBA00022737"/>
    </source>
</evidence>
<dbReference type="GO" id="GO:0031267">
    <property type="term" value="F:small GTPase binding"/>
    <property type="evidence" value="ECO:0007669"/>
    <property type="project" value="TreeGrafter"/>
</dbReference>
<feature type="compositionally biased region" description="Low complexity" evidence="4">
    <location>
        <begin position="19"/>
        <end position="33"/>
    </location>
</feature>
<reference evidence="6" key="1">
    <citation type="journal article" date="2011" name="Genome Res.">
        <title>Phylogeny-wide analysis of social amoeba genomes highlights ancient origins for complex intercellular communication.</title>
        <authorList>
            <person name="Heidel A.J."/>
            <person name="Lawal H.M."/>
            <person name="Felder M."/>
            <person name="Schilde C."/>
            <person name="Helps N.R."/>
            <person name="Tunggal B."/>
            <person name="Rivero F."/>
            <person name="John U."/>
            <person name="Schleicher M."/>
            <person name="Eichinger L."/>
            <person name="Platzer M."/>
            <person name="Noegel A.A."/>
            <person name="Schaap P."/>
            <person name="Gloeckner G."/>
        </authorList>
    </citation>
    <scope>NUCLEOTIDE SEQUENCE [LARGE SCALE GENOMIC DNA]</scope>
    <source>
        <strain evidence="6">SH3</strain>
    </source>
</reference>
<feature type="compositionally biased region" description="Low complexity" evidence="4">
    <location>
        <begin position="677"/>
        <end position="697"/>
    </location>
</feature>
<evidence type="ECO:0000313" key="5">
    <source>
        <dbReference type="EMBL" id="EGG15409.1"/>
    </source>
</evidence>
<feature type="compositionally biased region" description="Low complexity" evidence="4">
    <location>
        <begin position="713"/>
        <end position="722"/>
    </location>
</feature>
<feature type="compositionally biased region" description="Basic and acidic residues" evidence="4">
    <location>
        <begin position="741"/>
        <end position="753"/>
    </location>
</feature>
<dbReference type="PANTHER" id="PTHR24113:SF12">
    <property type="entry name" value="RAN GTPASE-ACTIVATING PROTEIN 1"/>
    <property type="match status" value="1"/>
</dbReference>
<feature type="region of interest" description="Disordered" evidence="4">
    <location>
        <begin position="1"/>
        <end position="43"/>
    </location>
</feature>
<accession>F4Q9P0</accession>
<name>F4Q9P0_CACFS</name>
<dbReference type="GO" id="GO:0006913">
    <property type="term" value="P:nucleocytoplasmic transport"/>
    <property type="evidence" value="ECO:0007669"/>
    <property type="project" value="TreeGrafter"/>
</dbReference>
<feature type="compositionally biased region" description="Low complexity" evidence="4">
    <location>
        <begin position="401"/>
        <end position="418"/>
    </location>
</feature>
<evidence type="ECO:0000256" key="1">
    <source>
        <dbReference type="ARBA" id="ARBA00022468"/>
    </source>
</evidence>
<dbReference type="InterPro" id="IPR027038">
    <property type="entry name" value="RanGap"/>
</dbReference>
<feature type="region of interest" description="Disordered" evidence="4">
    <location>
        <begin position="65"/>
        <end position="136"/>
    </location>
</feature>
<dbReference type="Pfam" id="PF13516">
    <property type="entry name" value="LRR_6"/>
    <property type="match status" value="1"/>
</dbReference>
<evidence type="ECO:0000313" key="6">
    <source>
        <dbReference type="Proteomes" id="UP000007797"/>
    </source>
</evidence>
<feature type="compositionally biased region" description="Polar residues" evidence="4">
    <location>
        <begin position="366"/>
        <end position="377"/>
    </location>
</feature>
<dbReference type="SUPFAM" id="SSF52047">
    <property type="entry name" value="RNI-like"/>
    <property type="match status" value="1"/>
</dbReference>
<feature type="region of interest" description="Disordered" evidence="4">
    <location>
        <begin position="578"/>
        <end position="625"/>
    </location>
</feature>
<dbReference type="GO" id="GO:0005829">
    <property type="term" value="C:cytosol"/>
    <property type="evidence" value="ECO:0007669"/>
    <property type="project" value="TreeGrafter"/>
</dbReference>
<feature type="compositionally biased region" description="Low complexity" evidence="4">
    <location>
        <begin position="65"/>
        <end position="120"/>
    </location>
</feature>
<keyword evidence="3" id="KW-0677">Repeat</keyword>
<evidence type="ECO:0000256" key="2">
    <source>
        <dbReference type="ARBA" id="ARBA00022614"/>
    </source>
</evidence>
<dbReference type="InterPro" id="IPR001611">
    <property type="entry name" value="Leu-rich_rpt"/>
</dbReference>
<feature type="region of interest" description="Disordered" evidence="4">
    <location>
        <begin position="637"/>
        <end position="722"/>
    </location>
</feature>
<feature type="compositionally biased region" description="Polar residues" evidence="4">
    <location>
        <begin position="241"/>
        <end position="250"/>
    </location>
</feature>